<sequence length="156" mass="17294">MLSEVASLFDAVAVTPPADRRITRRFLDAWTRAARGAFPSWRAMRSMDLGEDWDWVFAVDLRRSAGFPYFVYLGARLAKLSDVYLTGDSDWALSLLDKATAEIHAAVAAEAPHFREDELTLCNGRRILFRCVTTPLADNGRTITHVAGAASGRFAD</sequence>
<dbReference type="RefSeq" id="WP_089411896.1">
    <property type="nucleotide sequence ID" value="NZ_FZQA01000002.1"/>
</dbReference>
<protein>
    <recommendedName>
        <fullName evidence="3">PAS domain-containing protein</fullName>
    </recommendedName>
</protein>
<name>A0A239PR93_9PROT</name>
<reference evidence="1 2" key="1">
    <citation type="submission" date="2017-07" db="EMBL/GenBank/DDBJ databases">
        <authorList>
            <person name="Sun Z.S."/>
            <person name="Albrecht U."/>
            <person name="Echele G."/>
            <person name="Lee C.C."/>
        </authorList>
    </citation>
    <scope>NUCLEOTIDE SEQUENCE [LARGE SCALE GENOMIC DNA]</scope>
    <source>
        <strain evidence="1 2">CGMCC 1.12710</strain>
    </source>
</reference>
<accession>A0A239PR93</accession>
<dbReference type="OrthoDB" id="7441080at2"/>
<evidence type="ECO:0008006" key="3">
    <source>
        <dbReference type="Google" id="ProtNLM"/>
    </source>
</evidence>
<gene>
    <name evidence="1" type="ORF">SAMN06297382_1448</name>
</gene>
<proteinExistence type="predicted"/>
<dbReference type="AlphaFoldDB" id="A0A239PR93"/>
<dbReference type="EMBL" id="FZQA01000002">
    <property type="protein sequence ID" value="SNT72406.1"/>
    <property type="molecule type" value="Genomic_DNA"/>
</dbReference>
<evidence type="ECO:0000313" key="1">
    <source>
        <dbReference type="EMBL" id="SNT72406.1"/>
    </source>
</evidence>
<keyword evidence="2" id="KW-1185">Reference proteome</keyword>
<dbReference type="Proteomes" id="UP000198346">
    <property type="component" value="Unassembled WGS sequence"/>
</dbReference>
<evidence type="ECO:0000313" key="2">
    <source>
        <dbReference type="Proteomes" id="UP000198346"/>
    </source>
</evidence>
<organism evidence="1 2">
    <name type="scientific">Amphiplicatus metriothermophilus</name>
    <dbReference type="NCBI Taxonomy" id="1519374"/>
    <lineage>
        <taxon>Bacteria</taxon>
        <taxon>Pseudomonadati</taxon>
        <taxon>Pseudomonadota</taxon>
        <taxon>Alphaproteobacteria</taxon>
        <taxon>Parvularculales</taxon>
        <taxon>Parvularculaceae</taxon>
        <taxon>Amphiplicatus</taxon>
    </lineage>
</organism>